<dbReference type="RefSeq" id="XP_066716106.1">
    <property type="nucleotide sequence ID" value="XM_066856837.1"/>
</dbReference>
<feature type="region of interest" description="Disordered" evidence="1">
    <location>
        <begin position="198"/>
        <end position="219"/>
    </location>
</feature>
<dbReference type="Proteomes" id="UP001480595">
    <property type="component" value="Unassembled WGS sequence"/>
</dbReference>
<evidence type="ECO:0000313" key="3">
    <source>
        <dbReference type="Proteomes" id="UP001480595"/>
    </source>
</evidence>
<feature type="compositionally biased region" description="Low complexity" evidence="1">
    <location>
        <begin position="18"/>
        <end position="42"/>
    </location>
</feature>
<name>A0ABR1VD80_9PEZI</name>
<organism evidence="2 3">
    <name type="scientific">Apiospora phragmitis</name>
    <dbReference type="NCBI Taxonomy" id="2905665"/>
    <lineage>
        <taxon>Eukaryota</taxon>
        <taxon>Fungi</taxon>
        <taxon>Dikarya</taxon>
        <taxon>Ascomycota</taxon>
        <taxon>Pezizomycotina</taxon>
        <taxon>Sordariomycetes</taxon>
        <taxon>Xylariomycetidae</taxon>
        <taxon>Amphisphaeriales</taxon>
        <taxon>Apiosporaceae</taxon>
        <taxon>Apiospora</taxon>
    </lineage>
</organism>
<accession>A0ABR1VD80</accession>
<feature type="compositionally biased region" description="Basic and acidic residues" evidence="1">
    <location>
        <begin position="123"/>
        <end position="134"/>
    </location>
</feature>
<gene>
    <name evidence="2" type="ORF">PG994_005428</name>
</gene>
<evidence type="ECO:0000256" key="1">
    <source>
        <dbReference type="SAM" id="MobiDB-lite"/>
    </source>
</evidence>
<feature type="region of interest" description="Disordered" evidence="1">
    <location>
        <begin position="123"/>
        <end position="158"/>
    </location>
</feature>
<dbReference type="GeneID" id="92089900"/>
<keyword evidence="3" id="KW-1185">Reference proteome</keyword>
<sequence length="219" mass="24067">MSGNNRKSSSPPVGAPTAPHAMRKQQAAAAAASGPRPRQPSAGNYYPPLTARRIAPPPGLFQAPDGTVYNARSDASASRRISFDGQMYSQQYAGGRRMSQDFGFPRPGHRPGQLLQEQVLASHDESRRMDRERAVAQSSFAASQQYQQAVPAQQSPHPMRQAIIDAQRSPVATPARVYETAEQKAAREKAERIEKARKQFEKGRGFEDDDEFYAGGRRA</sequence>
<feature type="region of interest" description="Disordered" evidence="1">
    <location>
        <begin position="1"/>
        <end position="111"/>
    </location>
</feature>
<dbReference type="EMBL" id="JAQQWL010000006">
    <property type="protein sequence ID" value="KAK8068812.1"/>
    <property type="molecule type" value="Genomic_DNA"/>
</dbReference>
<reference evidence="2 3" key="1">
    <citation type="submission" date="2023-01" db="EMBL/GenBank/DDBJ databases">
        <title>Analysis of 21 Apiospora genomes using comparative genomics revels a genus with tremendous synthesis potential of carbohydrate active enzymes and secondary metabolites.</title>
        <authorList>
            <person name="Sorensen T."/>
        </authorList>
    </citation>
    <scope>NUCLEOTIDE SEQUENCE [LARGE SCALE GENOMIC DNA]</scope>
    <source>
        <strain evidence="2 3">CBS 135458</strain>
    </source>
</reference>
<feature type="compositionally biased region" description="Low complexity" evidence="1">
    <location>
        <begin position="135"/>
        <end position="156"/>
    </location>
</feature>
<protein>
    <submittedName>
        <fullName evidence="2">Uncharacterized protein</fullName>
    </submittedName>
</protein>
<evidence type="ECO:0000313" key="2">
    <source>
        <dbReference type="EMBL" id="KAK8068812.1"/>
    </source>
</evidence>
<comment type="caution">
    <text evidence="2">The sequence shown here is derived from an EMBL/GenBank/DDBJ whole genome shotgun (WGS) entry which is preliminary data.</text>
</comment>
<feature type="compositionally biased region" description="Polar residues" evidence="1">
    <location>
        <begin position="1"/>
        <end position="11"/>
    </location>
</feature>
<feature type="compositionally biased region" description="Low complexity" evidence="1">
    <location>
        <begin position="71"/>
        <end position="80"/>
    </location>
</feature>
<proteinExistence type="predicted"/>